<comment type="catalytic activity">
    <reaction evidence="1">
        <text>Random endo-hydrolysis of N-acetyl-beta-D-glucosaminide (1-&gt;4)-beta-linkages in chitin and chitodextrins.</text>
        <dbReference type="EC" id="3.2.1.14"/>
    </reaction>
</comment>
<name>A0A9X2Q2P7_9BACT</name>
<dbReference type="InterPro" id="IPR029070">
    <property type="entry name" value="Chitinase_insertion_sf"/>
</dbReference>
<dbReference type="InterPro" id="IPR001579">
    <property type="entry name" value="Glyco_hydro_18_chit_AS"/>
</dbReference>
<dbReference type="PANTHER" id="PTHR11177">
    <property type="entry name" value="CHITINASE"/>
    <property type="match status" value="1"/>
</dbReference>
<organism evidence="9 10">
    <name type="scientific">Salinibacter ruber</name>
    <dbReference type="NCBI Taxonomy" id="146919"/>
    <lineage>
        <taxon>Bacteria</taxon>
        <taxon>Pseudomonadati</taxon>
        <taxon>Rhodothermota</taxon>
        <taxon>Rhodothermia</taxon>
        <taxon>Rhodothermales</taxon>
        <taxon>Salinibacteraceae</taxon>
        <taxon>Salinibacter</taxon>
    </lineage>
</organism>
<proteinExistence type="inferred from homology"/>
<keyword evidence="3 6" id="KW-0378">Hydrolase</keyword>
<evidence type="ECO:0000256" key="4">
    <source>
        <dbReference type="ARBA" id="ARBA00023024"/>
    </source>
</evidence>
<dbReference type="GO" id="GO:0008843">
    <property type="term" value="F:endochitinase activity"/>
    <property type="evidence" value="ECO:0007669"/>
    <property type="project" value="UniProtKB-EC"/>
</dbReference>
<dbReference type="Gene3D" id="3.20.20.80">
    <property type="entry name" value="Glycosidases"/>
    <property type="match status" value="1"/>
</dbReference>
<evidence type="ECO:0000256" key="2">
    <source>
        <dbReference type="ARBA" id="ARBA00012729"/>
    </source>
</evidence>
<dbReference type="GO" id="GO:0008061">
    <property type="term" value="F:chitin binding"/>
    <property type="evidence" value="ECO:0007669"/>
    <property type="project" value="InterPro"/>
</dbReference>
<keyword evidence="4" id="KW-0119">Carbohydrate metabolism</keyword>
<dbReference type="SUPFAM" id="SSF54556">
    <property type="entry name" value="Chitinase insertion domain"/>
    <property type="match status" value="1"/>
</dbReference>
<dbReference type="InterPro" id="IPR017853">
    <property type="entry name" value="GH"/>
</dbReference>
<dbReference type="InterPro" id="IPR050314">
    <property type="entry name" value="Glycosyl_Hydrlase_18"/>
</dbReference>
<dbReference type="PROSITE" id="PS51257">
    <property type="entry name" value="PROKAR_LIPOPROTEIN"/>
    <property type="match status" value="1"/>
</dbReference>
<evidence type="ECO:0000256" key="3">
    <source>
        <dbReference type="ARBA" id="ARBA00022801"/>
    </source>
</evidence>
<keyword evidence="4" id="KW-0624">Polysaccharide degradation</keyword>
<dbReference type="AlphaFoldDB" id="A0A9X2Q2P7"/>
<feature type="domain" description="GH18" evidence="8">
    <location>
        <begin position="41"/>
        <end position="387"/>
    </location>
</feature>
<dbReference type="Proteomes" id="UP001155027">
    <property type="component" value="Unassembled WGS sequence"/>
</dbReference>
<protein>
    <recommendedName>
        <fullName evidence="2">chitinase</fullName>
        <ecNumber evidence="2">3.2.1.14</ecNumber>
    </recommendedName>
</protein>
<dbReference type="PROSITE" id="PS01095">
    <property type="entry name" value="GH18_1"/>
    <property type="match status" value="1"/>
</dbReference>
<dbReference type="GO" id="GO:0006032">
    <property type="term" value="P:chitin catabolic process"/>
    <property type="evidence" value="ECO:0007669"/>
    <property type="project" value="UniProtKB-KW"/>
</dbReference>
<dbReference type="InterPro" id="IPR011583">
    <property type="entry name" value="Chitinase_II/V-like_cat"/>
</dbReference>
<dbReference type="CDD" id="cd06548">
    <property type="entry name" value="GH18_chitinase"/>
    <property type="match status" value="1"/>
</dbReference>
<evidence type="ECO:0000313" key="10">
    <source>
        <dbReference type="Proteomes" id="UP001155027"/>
    </source>
</evidence>
<dbReference type="SMART" id="SM00636">
    <property type="entry name" value="Glyco_18"/>
    <property type="match status" value="1"/>
</dbReference>
<evidence type="ECO:0000256" key="6">
    <source>
        <dbReference type="RuleBase" id="RU000489"/>
    </source>
</evidence>
<dbReference type="PROSITE" id="PS51910">
    <property type="entry name" value="GH18_2"/>
    <property type="match status" value="1"/>
</dbReference>
<accession>A0A9X2Q2P7</accession>
<evidence type="ECO:0000259" key="8">
    <source>
        <dbReference type="PROSITE" id="PS51910"/>
    </source>
</evidence>
<dbReference type="Gene3D" id="3.10.50.10">
    <property type="match status" value="1"/>
</dbReference>
<evidence type="ECO:0000256" key="7">
    <source>
        <dbReference type="RuleBase" id="RU004453"/>
    </source>
</evidence>
<keyword evidence="5 6" id="KW-0326">Glycosidase</keyword>
<evidence type="ECO:0000256" key="5">
    <source>
        <dbReference type="ARBA" id="ARBA00023295"/>
    </source>
</evidence>
<comment type="similarity">
    <text evidence="7">Belongs to the glycosyl hydrolase 18 family.</text>
</comment>
<dbReference type="RefSeq" id="WP_259080625.1">
    <property type="nucleotide sequence ID" value="NZ_JANUAU010000007.1"/>
</dbReference>
<dbReference type="InterPro" id="IPR001223">
    <property type="entry name" value="Glyco_hydro18_cat"/>
</dbReference>
<keyword evidence="4" id="KW-0146">Chitin degradation</keyword>
<dbReference type="EC" id="3.2.1.14" evidence="2"/>
<evidence type="ECO:0000313" key="9">
    <source>
        <dbReference type="EMBL" id="MCS3678461.1"/>
    </source>
</evidence>
<dbReference type="Pfam" id="PF00704">
    <property type="entry name" value="Glyco_hydro_18"/>
    <property type="match status" value="1"/>
</dbReference>
<dbReference type="GO" id="GO:0005975">
    <property type="term" value="P:carbohydrate metabolic process"/>
    <property type="evidence" value="ECO:0007669"/>
    <property type="project" value="InterPro"/>
</dbReference>
<evidence type="ECO:0000256" key="1">
    <source>
        <dbReference type="ARBA" id="ARBA00000822"/>
    </source>
</evidence>
<dbReference type="SUPFAM" id="SSF51445">
    <property type="entry name" value="(Trans)glycosidases"/>
    <property type="match status" value="1"/>
</dbReference>
<sequence>MTNARLDAGLRRHGIRLGTLLVLGLGLLAVGCSAPETSPEHTRIGYVHGTVDVSAEDARRLTHINYAFANVTEEGRVVLEQERDSLNLARLRDLKSANPDLKIVLSIGGWAWSDYFSDAARTDSSRARFARTAVDLLAKHDLDGLDLDWEYPGQPGQDNVYRPEDKENFTRLLRTVRRHLEKQGRADGHTGDERYLLTIAAGADAEYLAHTNMAAAHTPLDYVNLMTYDFHGGWSDHTGHLANLYPPAAPDTLQRSAATAVNMFVKAGVPPQKLVLGVPFYGRGWSGTGARDDGLYQRYDTSRGSYSYDTLANHVATQPGFERQWDAVARASTLWAPDSSVLITHETPRSLRAKAHYVQSRGLGGVMYWEHSADDGTLLRTLHEHLP</sequence>
<comment type="caution">
    <text evidence="9">The sequence shown here is derived from an EMBL/GenBank/DDBJ whole genome shotgun (WGS) entry which is preliminary data.</text>
</comment>
<gene>
    <name evidence="9" type="ORF">GGP71_002392</name>
</gene>
<dbReference type="PANTHER" id="PTHR11177:SF317">
    <property type="entry name" value="CHITINASE 12-RELATED"/>
    <property type="match status" value="1"/>
</dbReference>
<dbReference type="EMBL" id="JANUAU010000007">
    <property type="protein sequence ID" value="MCS3678461.1"/>
    <property type="molecule type" value="Genomic_DNA"/>
</dbReference>
<reference evidence="9" key="1">
    <citation type="submission" date="2022-08" db="EMBL/GenBank/DDBJ databases">
        <title>Genomic Encyclopedia of Type Strains, Phase V (KMG-V): Genome sequencing to study the core and pangenomes of soil and plant-associated prokaryotes.</title>
        <authorList>
            <person name="Whitman W."/>
        </authorList>
    </citation>
    <scope>NUCLEOTIDE SEQUENCE</scope>
    <source>
        <strain evidence="9">0</strain>
    </source>
</reference>